<dbReference type="AlphaFoldDB" id="A0A5C1ADQ2"/>
<keyword evidence="2" id="KW-1185">Reference proteome</keyword>
<protein>
    <submittedName>
        <fullName evidence="1">Uncharacterized protein</fullName>
    </submittedName>
</protein>
<dbReference type="Proteomes" id="UP000324974">
    <property type="component" value="Chromosome"/>
</dbReference>
<proteinExistence type="predicted"/>
<dbReference type="KEGG" id="lrs:PX52LOC_03251"/>
<accession>A0A5C1ADQ2</accession>
<evidence type="ECO:0000313" key="2">
    <source>
        <dbReference type="Proteomes" id="UP000324974"/>
    </source>
</evidence>
<evidence type="ECO:0000313" key="1">
    <source>
        <dbReference type="EMBL" id="QEL16307.1"/>
    </source>
</evidence>
<gene>
    <name evidence="1" type="ORF">PX52LOC_03251</name>
</gene>
<organism evidence="1 2">
    <name type="scientific">Limnoglobus roseus</name>
    <dbReference type="NCBI Taxonomy" id="2598579"/>
    <lineage>
        <taxon>Bacteria</taxon>
        <taxon>Pseudomonadati</taxon>
        <taxon>Planctomycetota</taxon>
        <taxon>Planctomycetia</taxon>
        <taxon>Gemmatales</taxon>
        <taxon>Gemmataceae</taxon>
        <taxon>Limnoglobus</taxon>
    </lineage>
</organism>
<name>A0A5C1ADQ2_9BACT</name>
<dbReference type="EMBL" id="CP042425">
    <property type="protein sequence ID" value="QEL16307.1"/>
    <property type="molecule type" value="Genomic_DNA"/>
</dbReference>
<dbReference type="OrthoDB" id="284135at2"/>
<sequence>MRYADPFGETTAARNKAWLVKRIDWKVQAAAPRGLSVHVLNQTSWSLFSLQY</sequence>
<reference evidence="2" key="1">
    <citation type="submission" date="2019-08" db="EMBL/GenBank/DDBJ databases">
        <title>Limnoglobus roseus gen. nov., sp. nov., a novel freshwater planctomycete with a giant genome from the family Gemmataceae.</title>
        <authorList>
            <person name="Kulichevskaya I.S."/>
            <person name="Naumoff D.G."/>
            <person name="Miroshnikov K."/>
            <person name="Ivanova A."/>
            <person name="Philippov D.A."/>
            <person name="Hakobyan A."/>
            <person name="Rijpstra I.C."/>
            <person name="Sinninghe Damste J.S."/>
            <person name="Liesack W."/>
            <person name="Dedysh S.N."/>
        </authorList>
    </citation>
    <scope>NUCLEOTIDE SEQUENCE [LARGE SCALE GENOMIC DNA]</scope>
    <source>
        <strain evidence="2">PX52</strain>
    </source>
</reference>